<dbReference type="AlphaFoldDB" id="A0AA88XWC9"/>
<keyword evidence="3" id="KW-1185">Reference proteome</keyword>
<dbReference type="PROSITE" id="PS50871">
    <property type="entry name" value="C1Q"/>
    <property type="match status" value="1"/>
</dbReference>
<dbReference type="EMBL" id="VSWD01000010">
    <property type="protein sequence ID" value="KAK3089076.1"/>
    <property type="molecule type" value="Genomic_DNA"/>
</dbReference>
<evidence type="ECO:0000313" key="2">
    <source>
        <dbReference type="EMBL" id="KAK3089076.1"/>
    </source>
</evidence>
<proteinExistence type="predicted"/>
<protein>
    <recommendedName>
        <fullName evidence="1">C1q domain-containing protein</fullName>
    </recommendedName>
</protein>
<evidence type="ECO:0000313" key="3">
    <source>
        <dbReference type="Proteomes" id="UP001186944"/>
    </source>
</evidence>
<name>A0AA88XWC9_PINIB</name>
<sequence length="74" mass="8139">MSGPASTVYDTYLYHNGNRLMRSYSEDNGNEGHFEGASTTIVLSLVVGDSVWIQTTTGTYCYGYPITGFSGWKL</sequence>
<dbReference type="SUPFAM" id="SSF49842">
    <property type="entry name" value="TNF-like"/>
    <property type="match status" value="1"/>
</dbReference>
<comment type="caution">
    <text evidence="2">The sequence shown here is derived from an EMBL/GenBank/DDBJ whole genome shotgun (WGS) entry which is preliminary data.</text>
</comment>
<dbReference type="Proteomes" id="UP001186944">
    <property type="component" value="Unassembled WGS sequence"/>
</dbReference>
<reference evidence="2" key="1">
    <citation type="submission" date="2019-08" db="EMBL/GenBank/DDBJ databases">
        <title>The improved chromosome-level genome for the pearl oyster Pinctada fucata martensii using PacBio sequencing and Hi-C.</title>
        <authorList>
            <person name="Zheng Z."/>
        </authorList>
    </citation>
    <scope>NUCLEOTIDE SEQUENCE</scope>
    <source>
        <strain evidence="2">ZZ-2019</strain>
        <tissue evidence="2">Adductor muscle</tissue>
    </source>
</reference>
<organism evidence="2 3">
    <name type="scientific">Pinctada imbricata</name>
    <name type="common">Atlantic pearl-oyster</name>
    <name type="synonym">Pinctada martensii</name>
    <dbReference type="NCBI Taxonomy" id="66713"/>
    <lineage>
        <taxon>Eukaryota</taxon>
        <taxon>Metazoa</taxon>
        <taxon>Spiralia</taxon>
        <taxon>Lophotrochozoa</taxon>
        <taxon>Mollusca</taxon>
        <taxon>Bivalvia</taxon>
        <taxon>Autobranchia</taxon>
        <taxon>Pteriomorphia</taxon>
        <taxon>Pterioida</taxon>
        <taxon>Pterioidea</taxon>
        <taxon>Pteriidae</taxon>
        <taxon>Pinctada</taxon>
    </lineage>
</organism>
<evidence type="ECO:0000259" key="1">
    <source>
        <dbReference type="PROSITE" id="PS50871"/>
    </source>
</evidence>
<dbReference type="InterPro" id="IPR001073">
    <property type="entry name" value="C1q_dom"/>
</dbReference>
<dbReference type="InterPro" id="IPR008983">
    <property type="entry name" value="Tumour_necrosis_fac-like_dom"/>
</dbReference>
<feature type="domain" description="C1q" evidence="1">
    <location>
        <begin position="1"/>
        <end position="74"/>
    </location>
</feature>
<dbReference type="Gene3D" id="2.60.120.40">
    <property type="match status" value="1"/>
</dbReference>
<gene>
    <name evidence="2" type="ORF">FSP39_000591</name>
</gene>
<accession>A0AA88XWC9</accession>
<dbReference type="Pfam" id="PF00386">
    <property type="entry name" value="C1q"/>
    <property type="match status" value="1"/>
</dbReference>